<gene>
    <name evidence="2" type="ORF">J2S55_009725</name>
</gene>
<organism evidence="2 3">
    <name type="scientific">Streptosporangium brasiliense</name>
    <dbReference type="NCBI Taxonomy" id="47480"/>
    <lineage>
        <taxon>Bacteria</taxon>
        <taxon>Bacillati</taxon>
        <taxon>Actinomycetota</taxon>
        <taxon>Actinomycetes</taxon>
        <taxon>Streptosporangiales</taxon>
        <taxon>Streptosporangiaceae</taxon>
        <taxon>Streptosporangium</taxon>
    </lineage>
</organism>
<evidence type="ECO:0008006" key="4">
    <source>
        <dbReference type="Google" id="ProtNLM"/>
    </source>
</evidence>
<dbReference type="RefSeq" id="WP_306876281.1">
    <property type="nucleotide sequence ID" value="NZ_JAUSRB010000004.1"/>
</dbReference>
<dbReference type="EMBL" id="JAUSRB010000004">
    <property type="protein sequence ID" value="MDP9870387.1"/>
    <property type="molecule type" value="Genomic_DNA"/>
</dbReference>
<dbReference type="Proteomes" id="UP001230426">
    <property type="component" value="Unassembled WGS sequence"/>
</dbReference>
<keyword evidence="3" id="KW-1185">Reference proteome</keyword>
<feature type="coiled-coil region" evidence="1">
    <location>
        <begin position="104"/>
        <end position="131"/>
    </location>
</feature>
<protein>
    <recommendedName>
        <fullName evidence="4">ESX secretion-associated protein EspG</fullName>
    </recommendedName>
</protein>
<accession>A0ABT9RM81</accession>
<reference evidence="2 3" key="1">
    <citation type="submission" date="2023-07" db="EMBL/GenBank/DDBJ databases">
        <title>Sequencing the genomes of 1000 actinobacteria strains.</title>
        <authorList>
            <person name="Klenk H.-P."/>
        </authorList>
    </citation>
    <scope>NUCLEOTIDE SEQUENCE [LARGE SCALE GENOMIC DNA]</scope>
    <source>
        <strain evidence="2 3">DSM 44109</strain>
    </source>
</reference>
<sequence length="197" mass="22046">MSWYQDQAAMLQLAHDIAEHLKDFTVELYPVPFDGHSKISLVNGAFRLVLHQDSAMHRKGKVTFLTDLPYGDRVNDRTVTSPDLTLSAHRTGKSLAGDITRRLLPEYVQAMRQAREQIDAARSRRAETKNMAQAIAAMLPDGYARNSDDNGTNQRITWRGSKGQIDLWSGRSAVVSLNVESPEFLTELVELIAKHSA</sequence>
<proteinExistence type="predicted"/>
<comment type="caution">
    <text evidence="2">The sequence shown here is derived from an EMBL/GenBank/DDBJ whole genome shotgun (WGS) entry which is preliminary data.</text>
</comment>
<name>A0ABT9RM81_9ACTN</name>
<evidence type="ECO:0000313" key="2">
    <source>
        <dbReference type="EMBL" id="MDP9870387.1"/>
    </source>
</evidence>
<evidence type="ECO:0000313" key="3">
    <source>
        <dbReference type="Proteomes" id="UP001230426"/>
    </source>
</evidence>
<keyword evidence="1" id="KW-0175">Coiled coil</keyword>
<evidence type="ECO:0000256" key="1">
    <source>
        <dbReference type="SAM" id="Coils"/>
    </source>
</evidence>